<dbReference type="Proteomes" id="UP000612893">
    <property type="component" value="Unassembled WGS sequence"/>
</dbReference>
<keyword evidence="2" id="KW-1185">Reference proteome</keyword>
<protein>
    <recommendedName>
        <fullName evidence="3">Integrase</fullName>
    </recommendedName>
</protein>
<comment type="caution">
    <text evidence="1">The sequence shown here is derived from an EMBL/GenBank/DDBJ whole genome shotgun (WGS) entry which is preliminary data.</text>
</comment>
<dbReference type="RefSeq" id="WP_338199047.1">
    <property type="nucleotide sequence ID" value="NZ_JAEKNR010000037.1"/>
</dbReference>
<sequence>MDGTYIGEQLRQAAQLAGVPLERPRHSYARALRRVEAPLEAVQAALDHSNHPIA</sequence>
<proteinExistence type="predicted"/>
<organism evidence="1 2">
    <name type="scientific">Candidatus Nephthysia bennettiae</name>
    <dbReference type="NCBI Taxonomy" id="3127016"/>
    <lineage>
        <taxon>Bacteria</taxon>
        <taxon>Bacillati</taxon>
        <taxon>Candidatus Dormiibacterota</taxon>
        <taxon>Candidatus Dormibacteria</taxon>
        <taxon>Candidatus Dormibacterales</taxon>
        <taxon>Candidatus Dormibacteraceae</taxon>
        <taxon>Candidatus Nephthysia</taxon>
    </lineage>
</organism>
<gene>
    <name evidence="1" type="ORF">JF922_03255</name>
</gene>
<evidence type="ECO:0000313" key="1">
    <source>
        <dbReference type="EMBL" id="MBJ7597090.1"/>
    </source>
</evidence>
<evidence type="ECO:0000313" key="2">
    <source>
        <dbReference type="Proteomes" id="UP000612893"/>
    </source>
</evidence>
<dbReference type="SUPFAM" id="SSF56349">
    <property type="entry name" value="DNA breaking-rejoining enzymes"/>
    <property type="match status" value="1"/>
</dbReference>
<evidence type="ECO:0008006" key="3">
    <source>
        <dbReference type="Google" id="ProtNLM"/>
    </source>
</evidence>
<reference evidence="1" key="1">
    <citation type="submission" date="2020-10" db="EMBL/GenBank/DDBJ databases">
        <title>Ca. Dormibacterota MAGs.</title>
        <authorList>
            <person name="Montgomery K."/>
        </authorList>
    </citation>
    <scope>NUCLEOTIDE SEQUENCE [LARGE SCALE GENOMIC DNA]</scope>
    <source>
        <strain evidence="1">SC8812_S17_10</strain>
    </source>
</reference>
<dbReference type="GO" id="GO:0003677">
    <property type="term" value="F:DNA binding"/>
    <property type="evidence" value="ECO:0007669"/>
    <property type="project" value="InterPro"/>
</dbReference>
<name>A0A934K7C9_9BACT</name>
<dbReference type="InterPro" id="IPR011010">
    <property type="entry name" value="DNA_brk_join_enz"/>
</dbReference>
<accession>A0A934K7C9</accession>
<dbReference type="EMBL" id="JAEKNR010000037">
    <property type="protein sequence ID" value="MBJ7597090.1"/>
    <property type="molecule type" value="Genomic_DNA"/>
</dbReference>
<dbReference type="AlphaFoldDB" id="A0A934K7C9"/>